<keyword evidence="3" id="KW-1185">Reference proteome</keyword>
<dbReference type="Proteomes" id="UP000664795">
    <property type="component" value="Unassembled WGS sequence"/>
</dbReference>
<keyword evidence="1" id="KW-1133">Transmembrane helix</keyword>
<dbReference type="AlphaFoldDB" id="A0A939JY94"/>
<accession>A0A939JY94</accession>
<proteinExistence type="predicted"/>
<comment type="caution">
    <text evidence="2">The sequence shown here is derived from an EMBL/GenBank/DDBJ whole genome shotgun (WGS) entry which is preliminary data.</text>
</comment>
<reference evidence="2 3" key="1">
    <citation type="submission" date="2021-03" db="EMBL/GenBank/DDBJ databases">
        <title>Fibrella sp. HMF5036 genome sequencing and assembly.</title>
        <authorList>
            <person name="Kang H."/>
            <person name="Kim H."/>
            <person name="Bae S."/>
            <person name="Joh K."/>
        </authorList>
    </citation>
    <scope>NUCLEOTIDE SEQUENCE [LARGE SCALE GENOMIC DNA]</scope>
    <source>
        <strain evidence="2 3">HMF5036</strain>
    </source>
</reference>
<evidence type="ECO:0000313" key="3">
    <source>
        <dbReference type="Proteomes" id="UP000664795"/>
    </source>
</evidence>
<evidence type="ECO:0000256" key="1">
    <source>
        <dbReference type="SAM" id="Phobius"/>
    </source>
</evidence>
<evidence type="ECO:0000313" key="2">
    <source>
        <dbReference type="EMBL" id="MBO0929636.1"/>
    </source>
</evidence>
<protein>
    <submittedName>
        <fullName evidence="2">Uncharacterized protein</fullName>
    </submittedName>
</protein>
<feature type="transmembrane region" description="Helical" evidence="1">
    <location>
        <begin position="43"/>
        <end position="67"/>
    </location>
</feature>
<feature type="transmembrane region" description="Helical" evidence="1">
    <location>
        <begin position="79"/>
        <end position="100"/>
    </location>
</feature>
<dbReference type="RefSeq" id="WP_207333596.1">
    <property type="nucleotide sequence ID" value="NZ_JAFMYU010000001.1"/>
</dbReference>
<keyword evidence="1" id="KW-0472">Membrane</keyword>
<dbReference type="EMBL" id="JAFMYU010000001">
    <property type="protein sequence ID" value="MBO0929636.1"/>
    <property type="molecule type" value="Genomic_DNA"/>
</dbReference>
<gene>
    <name evidence="2" type="ORF">J2I48_01455</name>
</gene>
<organism evidence="2 3">
    <name type="scientific">Fibrella aquatilis</name>
    <dbReference type="NCBI Taxonomy" id="2817059"/>
    <lineage>
        <taxon>Bacteria</taxon>
        <taxon>Pseudomonadati</taxon>
        <taxon>Bacteroidota</taxon>
        <taxon>Cytophagia</taxon>
        <taxon>Cytophagales</taxon>
        <taxon>Spirosomataceae</taxon>
        <taxon>Fibrella</taxon>
    </lineage>
</organism>
<keyword evidence="1" id="KW-0812">Transmembrane</keyword>
<sequence length="101" mass="11142">MLAISVNGLLIGFWAAFFFLGSEESLRKLLIEKGPLFLWLGRFIGFTLLGAIFSLGIAFVSLLMVLLTKKADINQPLRVFVVSVTVQALCALCGSLLFMYH</sequence>
<name>A0A939JY94_9BACT</name>